<dbReference type="GO" id="GO:0005829">
    <property type="term" value="C:cytosol"/>
    <property type="evidence" value="ECO:0007669"/>
    <property type="project" value="TreeGrafter"/>
</dbReference>
<dbReference type="NCBIfam" id="TIGR03620">
    <property type="entry name" value="F420_MSMEG_4141"/>
    <property type="match status" value="1"/>
</dbReference>
<dbReference type="SUPFAM" id="SSF51679">
    <property type="entry name" value="Bacterial luciferase-like"/>
    <property type="match status" value="1"/>
</dbReference>
<evidence type="ECO:0000313" key="2">
    <source>
        <dbReference type="EMBL" id="OHV35534.1"/>
    </source>
</evidence>
<reference evidence="3" key="1">
    <citation type="submission" date="2016-07" db="EMBL/GenBank/DDBJ databases">
        <title>Frankia sp. NRRL B-16219 Genome sequencing.</title>
        <authorList>
            <person name="Ghodhbane-Gtari F."/>
            <person name="Swanson E."/>
            <person name="Gueddou A."/>
            <person name="Louati M."/>
            <person name="Nouioui I."/>
            <person name="Hezbri K."/>
            <person name="Abebe-Akele F."/>
            <person name="Simpson S."/>
            <person name="Morris K."/>
            <person name="Thomas K."/>
            <person name="Gtari M."/>
            <person name="Tisa L.S."/>
        </authorList>
    </citation>
    <scope>NUCLEOTIDE SEQUENCE [LARGE SCALE GENOMIC DNA]</scope>
    <source>
        <strain evidence="3">NRRL B-16219</strain>
    </source>
</reference>
<dbReference type="AlphaFoldDB" id="A0A1S1QT16"/>
<dbReference type="RefSeq" id="WP_071062116.1">
    <property type="nucleotide sequence ID" value="NZ_MAXA01000125.1"/>
</dbReference>
<dbReference type="Pfam" id="PF00296">
    <property type="entry name" value="Bac_luciferase"/>
    <property type="match status" value="1"/>
</dbReference>
<comment type="caution">
    <text evidence="2">The sequence shown here is derived from an EMBL/GenBank/DDBJ whole genome shotgun (WGS) entry which is preliminary data.</text>
</comment>
<dbReference type="OrthoDB" id="4760590at2"/>
<dbReference type="EMBL" id="MAXA01000125">
    <property type="protein sequence ID" value="OHV35534.1"/>
    <property type="molecule type" value="Genomic_DNA"/>
</dbReference>
<dbReference type="InterPro" id="IPR036661">
    <property type="entry name" value="Luciferase-like_sf"/>
</dbReference>
<dbReference type="Proteomes" id="UP000179769">
    <property type="component" value="Unassembled WGS sequence"/>
</dbReference>
<dbReference type="InterPro" id="IPR019922">
    <property type="entry name" value="Lucif-like_OxRdatse_MSMEG_4141"/>
</dbReference>
<evidence type="ECO:0000313" key="3">
    <source>
        <dbReference type="Proteomes" id="UP000179769"/>
    </source>
</evidence>
<evidence type="ECO:0000259" key="1">
    <source>
        <dbReference type="Pfam" id="PF00296"/>
    </source>
</evidence>
<protein>
    <submittedName>
        <fullName evidence="2">LLM class F420-dependent oxidoreductase</fullName>
    </submittedName>
</protein>
<dbReference type="GO" id="GO:0016705">
    <property type="term" value="F:oxidoreductase activity, acting on paired donors, with incorporation or reduction of molecular oxygen"/>
    <property type="evidence" value="ECO:0007669"/>
    <property type="project" value="InterPro"/>
</dbReference>
<sequence>MVTLGPIGIAASGLAADHPDAQIDLARKAEAAGYSTVWLAGGQGNNLPAIDRVVRATEHIQVASGILSVDVVPAREVAQSYTDLEKSAPGRFVVGLGGAHGPRPLRTLNSYLDDLDTEAPVVPAASRVLAALGPAVLALARDRAAGAYPYLVTPEYVEGARATLGPGAALAVLLTVVPESDPATARAAATEGLRFLRTVPGYHRNFLRMGFTDSEIADLDARFVDAVTAWGDLDTIVTRIREYHTAGADQVVLRLSGEAEFFDRWLHRFAEALLP</sequence>
<keyword evidence="3" id="KW-1185">Reference proteome</keyword>
<feature type="domain" description="Luciferase-like" evidence="1">
    <location>
        <begin position="11"/>
        <end position="101"/>
    </location>
</feature>
<accession>A0A1S1QT16</accession>
<dbReference type="InterPro" id="IPR011251">
    <property type="entry name" value="Luciferase-like_dom"/>
</dbReference>
<dbReference type="Gene3D" id="3.20.20.30">
    <property type="entry name" value="Luciferase-like domain"/>
    <property type="match status" value="2"/>
</dbReference>
<name>A0A1S1QT16_9ACTN</name>
<dbReference type="InterPro" id="IPR050766">
    <property type="entry name" value="Bact_Lucif_Oxidored"/>
</dbReference>
<gene>
    <name evidence="2" type="ORF">BBK14_15025</name>
</gene>
<dbReference type="PANTHER" id="PTHR30137:SF18">
    <property type="entry name" value="CONSERVED PROTEIN"/>
    <property type="match status" value="1"/>
</dbReference>
<dbReference type="PANTHER" id="PTHR30137">
    <property type="entry name" value="LUCIFERASE-LIKE MONOOXYGENASE"/>
    <property type="match status" value="1"/>
</dbReference>
<proteinExistence type="predicted"/>
<organism evidence="2 3">
    <name type="scientific">Parafrankia soli</name>
    <dbReference type="NCBI Taxonomy" id="2599596"/>
    <lineage>
        <taxon>Bacteria</taxon>
        <taxon>Bacillati</taxon>
        <taxon>Actinomycetota</taxon>
        <taxon>Actinomycetes</taxon>
        <taxon>Frankiales</taxon>
        <taxon>Frankiaceae</taxon>
        <taxon>Parafrankia</taxon>
    </lineage>
</organism>